<evidence type="ECO:0000313" key="1">
    <source>
        <dbReference type="EMBL" id="TWA68278.1"/>
    </source>
</evidence>
<gene>
    <name evidence="1" type="ORF">FBZ82_106405</name>
</gene>
<reference evidence="1 2" key="1">
    <citation type="submission" date="2019-06" db="EMBL/GenBank/DDBJ databases">
        <title>Genomic Encyclopedia of Type Strains, Phase IV (KMG-V): Genome sequencing to study the core and pangenomes of soil and plant-associated prokaryotes.</title>
        <authorList>
            <person name="Whitman W."/>
        </authorList>
    </citation>
    <scope>NUCLEOTIDE SEQUENCE [LARGE SCALE GENOMIC DNA]</scope>
    <source>
        <strain evidence="1 2">BR 11796</strain>
    </source>
</reference>
<organism evidence="1 2">
    <name type="scientific">Azospirillum brasilense</name>
    <dbReference type="NCBI Taxonomy" id="192"/>
    <lineage>
        <taxon>Bacteria</taxon>
        <taxon>Pseudomonadati</taxon>
        <taxon>Pseudomonadota</taxon>
        <taxon>Alphaproteobacteria</taxon>
        <taxon>Rhodospirillales</taxon>
        <taxon>Azospirillaceae</taxon>
        <taxon>Azospirillum</taxon>
    </lineage>
</organism>
<evidence type="ECO:0000313" key="2">
    <source>
        <dbReference type="Proteomes" id="UP000316083"/>
    </source>
</evidence>
<accession>A0A560B6L8</accession>
<protein>
    <submittedName>
        <fullName evidence="1">Uncharacterized protein</fullName>
    </submittedName>
</protein>
<comment type="caution">
    <text evidence="1">The sequence shown here is derived from an EMBL/GenBank/DDBJ whole genome shotgun (WGS) entry which is preliminary data.</text>
</comment>
<dbReference type="AlphaFoldDB" id="A0A560B6L8"/>
<proteinExistence type="predicted"/>
<sequence length="145" mass="16115">MNRQDTHPAITCFVPAPHDLIFHCIASVVRFRMRGIIRGLDELTNASETISASHAAQARAELLKLKNHLAHHAAALHTSGLSEEEQLFVDHLYSIALKVDVNEYAYIESESEAIGTDDGKTRENEIENAVKAFCNQDNILAHFPP</sequence>
<name>A0A560B6L8_AZOBR</name>
<dbReference type="EMBL" id="VITF01000006">
    <property type="protein sequence ID" value="TWA68278.1"/>
    <property type="molecule type" value="Genomic_DNA"/>
</dbReference>
<dbReference type="Proteomes" id="UP000316083">
    <property type="component" value="Unassembled WGS sequence"/>
</dbReference>